<name>A0AAV1EJ15_XYRNO</name>
<feature type="non-terminal residue" evidence="1">
    <location>
        <position position="68"/>
    </location>
</feature>
<proteinExistence type="predicted"/>
<sequence length="68" mass="7884">MHWAAILDYDIVVKSGKVRIATFRSQKSDFRGAFQMNLLTQSLEIPTFKYNWNNLFPVLLVGLLAHMK</sequence>
<dbReference type="EMBL" id="OY660864">
    <property type="protein sequence ID" value="CAJ1048717.1"/>
    <property type="molecule type" value="Genomic_DNA"/>
</dbReference>
<protein>
    <submittedName>
        <fullName evidence="1">Uncharacterized protein</fullName>
    </submittedName>
</protein>
<accession>A0AAV1EJ15</accession>
<gene>
    <name evidence="1" type="ORF">XNOV1_A014930</name>
</gene>
<evidence type="ECO:0000313" key="1">
    <source>
        <dbReference type="EMBL" id="CAJ1048717.1"/>
    </source>
</evidence>
<keyword evidence="2" id="KW-1185">Reference proteome</keyword>
<reference evidence="1" key="1">
    <citation type="submission" date="2023-08" db="EMBL/GenBank/DDBJ databases">
        <authorList>
            <person name="Alioto T."/>
            <person name="Alioto T."/>
            <person name="Gomez Garrido J."/>
        </authorList>
    </citation>
    <scope>NUCLEOTIDE SEQUENCE</scope>
</reference>
<organism evidence="1 2">
    <name type="scientific">Xyrichtys novacula</name>
    <name type="common">Pearly razorfish</name>
    <name type="synonym">Hemipteronotus novacula</name>
    <dbReference type="NCBI Taxonomy" id="13765"/>
    <lineage>
        <taxon>Eukaryota</taxon>
        <taxon>Metazoa</taxon>
        <taxon>Chordata</taxon>
        <taxon>Craniata</taxon>
        <taxon>Vertebrata</taxon>
        <taxon>Euteleostomi</taxon>
        <taxon>Actinopterygii</taxon>
        <taxon>Neopterygii</taxon>
        <taxon>Teleostei</taxon>
        <taxon>Neoteleostei</taxon>
        <taxon>Acanthomorphata</taxon>
        <taxon>Eupercaria</taxon>
        <taxon>Labriformes</taxon>
        <taxon>Labridae</taxon>
        <taxon>Xyrichtys</taxon>
    </lineage>
</organism>
<dbReference type="Proteomes" id="UP001178508">
    <property type="component" value="Chromosome 1"/>
</dbReference>
<dbReference type="AlphaFoldDB" id="A0AAV1EJ15"/>
<evidence type="ECO:0000313" key="2">
    <source>
        <dbReference type="Proteomes" id="UP001178508"/>
    </source>
</evidence>